<dbReference type="InterPro" id="IPR001466">
    <property type="entry name" value="Beta-lactam-related"/>
</dbReference>
<keyword evidence="1" id="KW-0732">Signal</keyword>
<accession>A0A814WYX3</accession>
<dbReference type="AlphaFoldDB" id="A0A814WYX3"/>
<dbReference type="PANTHER" id="PTHR46520">
    <property type="entry name" value="SERINE BETA-LACTAMASE-LIKE PROTEIN LACTB, MITOCHONDRIAL"/>
    <property type="match status" value="1"/>
</dbReference>
<dbReference type="GO" id="GO:0019216">
    <property type="term" value="P:regulation of lipid metabolic process"/>
    <property type="evidence" value="ECO:0007669"/>
    <property type="project" value="TreeGrafter"/>
</dbReference>
<dbReference type="SUPFAM" id="SSF56601">
    <property type="entry name" value="beta-lactamase/transpeptidase-like"/>
    <property type="match status" value="1"/>
</dbReference>
<organism evidence="3 5">
    <name type="scientific">Didymodactylos carnosus</name>
    <dbReference type="NCBI Taxonomy" id="1234261"/>
    <lineage>
        <taxon>Eukaryota</taxon>
        <taxon>Metazoa</taxon>
        <taxon>Spiralia</taxon>
        <taxon>Gnathifera</taxon>
        <taxon>Rotifera</taxon>
        <taxon>Eurotatoria</taxon>
        <taxon>Bdelloidea</taxon>
        <taxon>Philodinida</taxon>
        <taxon>Philodinidae</taxon>
        <taxon>Didymodactylos</taxon>
    </lineage>
</organism>
<dbReference type="EMBL" id="CAJNOQ010008834">
    <property type="protein sequence ID" value="CAF1207984.1"/>
    <property type="molecule type" value="Genomic_DNA"/>
</dbReference>
<dbReference type="GO" id="GO:0006508">
    <property type="term" value="P:proteolysis"/>
    <property type="evidence" value="ECO:0007669"/>
    <property type="project" value="TreeGrafter"/>
</dbReference>
<sequence length="452" mass="51291">MVFFRPFGTKHLVLSIFGASAVLWTRSKLDNGDNIQHEQNAISMATAKCMALKEKQGVPGLSVGVTVHGHLVWKTGFGLADIENMIPCTENTVMRIASISKCFTAIIAAKLVEDGKLKWDDDIRKYYSELSTFQFENKPVTVTFSQLLSHTSGIRHYTKKGEERPISEFDSKEYYLMTNYKNVDDALQIFIKDELLYEPGTTFEYTTHGYTLLSAVIEKIANKTYANIMKSLFEQLNLRSTYLDYPEEVIPNRSHYYYRRDRELKGVPYVDNSLKWAGGGLLSNVIDLLLFANTILQCLQSDRYLREKKLSIQSLPTHQQQKFLKSSSVNKLWTPVIRAETDETPELLRPRYYGFGWFISPEKHSSINELSMPYHIYHSGGAVGATSILLIAPCTNINCTDSKCGICVTILANLQSTSEMYNTALYIAMKNFMDSTKSLESSGNFRLTGFKI</sequence>
<gene>
    <name evidence="3" type="ORF">GPM918_LOCUS24062</name>
    <name evidence="4" type="ORF">SRO942_LOCUS24061</name>
</gene>
<evidence type="ECO:0000256" key="1">
    <source>
        <dbReference type="SAM" id="SignalP"/>
    </source>
</evidence>
<feature type="domain" description="Beta-lactamase-related" evidence="2">
    <location>
        <begin position="52"/>
        <end position="418"/>
    </location>
</feature>
<dbReference type="GO" id="GO:0005739">
    <property type="term" value="C:mitochondrion"/>
    <property type="evidence" value="ECO:0007669"/>
    <property type="project" value="TreeGrafter"/>
</dbReference>
<dbReference type="InterPro" id="IPR052794">
    <property type="entry name" value="Mito_Ser_Protease_LACTB"/>
</dbReference>
<dbReference type="InterPro" id="IPR012338">
    <property type="entry name" value="Beta-lactam/transpept-like"/>
</dbReference>
<protein>
    <recommendedName>
        <fullName evidence="2">Beta-lactamase-related domain-containing protein</fullName>
    </recommendedName>
</protein>
<dbReference type="EMBL" id="CAJOBC010008835">
    <property type="protein sequence ID" value="CAF3972144.1"/>
    <property type="molecule type" value="Genomic_DNA"/>
</dbReference>
<dbReference type="Pfam" id="PF00144">
    <property type="entry name" value="Beta-lactamase"/>
    <property type="match status" value="1"/>
</dbReference>
<name>A0A814WYX3_9BILA</name>
<dbReference type="Gene3D" id="3.40.710.10">
    <property type="entry name" value="DD-peptidase/beta-lactamase superfamily"/>
    <property type="match status" value="1"/>
</dbReference>
<feature type="signal peptide" evidence="1">
    <location>
        <begin position="1"/>
        <end position="27"/>
    </location>
</feature>
<dbReference type="OrthoDB" id="5946976at2759"/>
<dbReference type="Proteomes" id="UP000681722">
    <property type="component" value="Unassembled WGS sequence"/>
</dbReference>
<comment type="caution">
    <text evidence="3">The sequence shown here is derived from an EMBL/GenBank/DDBJ whole genome shotgun (WGS) entry which is preliminary data.</text>
</comment>
<evidence type="ECO:0000313" key="5">
    <source>
        <dbReference type="Proteomes" id="UP000663829"/>
    </source>
</evidence>
<evidence type="ECO:0000259" key="2">
    <source>
        <dbReference type="Pfam" id="PF00144"/>
    </source>
</evidence>
<evidence type="ECO:0000313" key="3">
    <source>
        <dbReference type="EMBL" id="CAF1207984.1"/>
    </source>
</evidence>
<keyword evidence="5" id="KW-1185">Reference proteome</keyword>
<proteinExistence type="predicted"/>
<feature type="chain" id="PRO_5035603728" description="Beta-lactamase-related domain-containing protein" evidence="1">
    <location>
        <begin position="28"/>
        <end position="452"/>
    </location>
</feature>
<reference evidence="3" key="1">
    <citation type="submission" date="2021-02" db="EMBL/GenBank/DDBJ databases">
        <authorList>
            <person name="Nowell W R."/>
        </authorList>
    </citation>
    <scope>NUCLEOTIDE SEQUENCE</scope>
</reference>
<evidence type="ECO:0000313" key="4">
    <source>
        <dbReference type="EMBL" id="CAF3972144.1"/>
    </source>
</evidence>
<dbReference type="PANTHER" id="PTHR46520:SF1">
    <property type="entry name" value="SERINE BETA-LACTAMASE-LIKE PROTEIN LACTB, MITOCHONDRIAL"/>
    <property type="match status" value="1"/>
</dbReference>
<dbReference type="GO" id="GO:0008233">
    <property type="term" value="F:peptidase activity"/>
    <property type="evidence" value="ECO:0007669"/>
    <property type="project" value="TreeGrafter"/>
</dbReference>
<dbReference type="Proteomes" id="UP000663829">
    <property type="component" value="Unassembled WGS sequence"/>
</dbReference>